<feature type="signal peptide" evidence="1">
    <location>
        <begin position="1"/>
        <end position="27"/>
    </location>
</feature>
<organism evidence="2 3">
    <name type="scientific">Platanthera guangdongensis</name>
    <dbReference type="NCBI Taxonomy" id="2320717"/>
    <lineage>
        <taxon>Eukaryota</taxon>
        <taxon>Viridiplantae</taxon>
        <taxon>Streptophyta</taxon>
        <taxon>Embryophyta</taxon>
        <taxon>Tracheophyta</taxon>
        <taxon>Spermatophyta</taxon>
        <taxon>Magnoliopsida</taxon>
        <taxon>Liliopsida</taxon>
        <taxon>Asparagales</taxon>
        <taxon>Orchidaceae</taxon>
        <taxon>Orchidoideae</taxon>
        <taxon>Orchideae</taxon>
        <taxon>Orchidinae</taxon>
        <taxon>Platanthera</taxon>
    </lineage>
</organism>
<gene>
    <name evidence="2" type="ORF">KSP40_PGU003363</name>
</gene>
<name>A0ABR2M5A1_9ASPA</name>
<keyword evidence="3" id="KW-1185">Reference proteome</keyword>
<evidence type="ECO:0000313" key="2">
    <source>
        <dbReference type="EMBL" id="KAK8958869.1"/>
    </source>
</evidence>
<keyword evidence="1" id="KW-0732">Signal</keyword>
<protein>
    <submittedName>
        <fullName evidence="2">Uncharacterized protein</fullName>
    </submittedName>
</protein>
<evidence type="ECO:0000256" key="1">
    <source>
        <dbReference type="SAM" id="SignalP"/>
    </source>
</evidence>
<sequence length="205" mass="22847">MSPSSAMAAKRSTPFFLLFLLLLQAEGIRLGQWGTLMSLSESLMSRVANARATRGDHVAAERAREIAKNIHRFGGGRGIWSAAWDFAWNYGFRGGLPSVEIYRSATDIVAVLAELYSIDSGEERTRWVFRNYPRLMRLSKSLFRALLSSLSRSGVLRDAVLVMQKEVVDGELLRDCLEVGAVDLEGLIRVARDMFFSDSSTHGEL</sequence>
<dbReference type="EMBL" id="JBBWWR010000012">
    <property type="protein sequence ID" value="KAK8958869.1"/>
    <property type="molecule type" value="Genomic_DNA"/>
</dbReference>
<dbReference type="PANTHER" id="PTHR36806">
    <property type="entry name" value="ADENINE PHOSPHORIBOSYLTRANSFERASE"/>
    <property type="match status" value="1"/>
</dbReference>
<evidence type="ECO:0000313" key="3">
    <source>
        <dbReference type="Proteomes" id="UP001412067"/>
    </source>
</evidence>
<accession>A0ABR2M5A1</accession>
<proteinExistence type="predicted"/>
<dbReference type="Proteomes" id="UP001412067">
    <property type="component" value="Unassembled WGS sequence"/>
</dbReference>
<feature type="chain" id="PRO_5046779267" evidence="1">
    <location>
        <begin position="28"/>
        <end position="205"/>
    </location>
</feature>
<comment type="caution">
    <text evidence="2">The sequence shown here is derived from an EMBL/GenBank/DDBJ whole genome shotgun (WGS) entry which is preliminary data.</text>
</comment>
<reference evidence="2 3" key="1">
    <citation type="journal article" date="2022" name="Nat. Plants">
        <title>Genomes of leafy and leafless Platanthera orchids illuminate the evolution of mycoheterotrophy.</title>
        <authorList>
            <person name="Li M.H."/>
            <person name="Liu K.W."/>
            <person name="Li Z."/>
            <person name="Lu H.C."/>
            <person name="Ye Q.L."/>
            <person name="Zhang D."/>
            <person name="Wang J.Y."/>
            <person name="Li Y.F."/>
            <person name="Zhong Z.M."/>
            <person name="Liu X."/>
            <person name="Yu X."/>
            <person name="Liu D.K."/>
            <person name="Tu X.D."/>
            <person name="Liu B."/>
            <person name="Hao Y."/>
            <person name="Liao X.Y."/>
            <person name="Jiang Y.T."/>
            <person name="Sun W.H."/>
            <person name="Chen J."/>
            <person name="Chen Y.Q."/>
            <person name="Ai Y."/>
            <person name="Zhai J.W."/>
            <person name="Wu S.S."/>
            <person name="Zhou Z."/>
            <person name="Hsiao Y.Y."/>
            <person name="Wu W.L."/>
            <person name="Chen Y.Y."/>
            <person name="Lin Y.F."/>
            <person name="Hsu J.L."/>
            <person name="Li C.Y."/>
            <person name="Wang Z.W."/>
            <person name="Zhao X."/>
            <person name="Zhong W.Y."/>
            <person name="Ma X.K."/>
            <person name="Ma L."/>
            <person name="Huang J."/>
            <person name="Chen G.Z."/>
            <person name="Huang M.Z."/>
            <person name="Huang L."/>
            <person name="Peng D.H."/>
            <person name="Luo Y.B."/>
            <person name="Zou S.Q."/>
            <person name="Chen S.P."/>
            <person name="Lan S."/>
            <person name="Tsai W.C."/>
            <person name="Van de Peer Y."/>
            <person name="Liu Z.J."/>
        </authorList>
    </citation>
    <scope>NUCLEOTIDE SEQUENCE [LARGE SCALE GENOMIC DNA]</scope>
    <source>
        <strain evidence="2">Lor288</strain>
    </source>
</reference>